<proteinExistence type="predicted"/>
<name>A0ABT6C9I4_9MICO</name>
<accession>A0ABT6C9I4</accession>
<keyword evidence="5" id="KW-1185">Reference proteome</keyword>
<feature type="region of interest" description="Disordered" evidence="1">
    <location>
        <begin position="52"/>
        <end position="79"/>
    </location>
</feature>
<dbReference type="RefSeq" id="WP_277192119.1">
    <property type="nucleotide sequence ID" value="NZ_JAROAV010000028.1"/>
</dbReference>
<feature type="transmembrane region" description="Helical" evidence="2">
    <location>
        <begin position="12"/>
        <end position="36"/>
    </location>
</feature>
<gene>
    <name evidence="4" type="ORF">P4R38_10700</name>
</gene>
<dbReference type="EMBL" id="JAROAV010000028">
    <property type="protein sequence ID" value="MDF8264714.1"/>
    <property type="molecule type" value="Genomic_DNA"/>
</dbReference>
<dbReference type="Pfam" id="PF26056">
    <property type="entry name" value="DUF8017"/>
    <property type="match status" value="1"/>
</dbReference>
<evidence type="ECO:0000256" key="2">
    <source>
        <dbReference type="SAM" id="Phobius"/>
    </source>
</evidence>
<keyword evidence="2" id="KW-1133">Transmembrane helix</keyword>
<evidence type="ECO:0000259" key="3">
    <source>
        <dbReference type="Pfam" id="PF26056"/>
    </source>
</evidence>
<keyword evidence="2" id="KW-0812">Transmembrane</keyword>
<dbReference type="Proteomes" id="UP001528912">
    <property type="component" value="Unassembled WGS sequence"/>
</dbReference>
<evidence type="ECO:0000313" key="4">
    <source>
        <dbReference type="EMBL" id="MDF8264714.1"/>
    </source>
</evidence>
<feature type="domain" description="DUF8017" evidence="3">
    <location>
        <begin position="72"/>
        <end position="260"/>
    </location>
</feature>
<dbReference type="InterPro" id="IPR058330">
    <property type="entry name" value="DUF8017"/>
</dbReference>
<keyword evidence="2" id="KW-0472">Membrane</keyword>
<feature type="compositionally biased region" description="Low complexity" evidence="1">
    <location>
        <begin position="176"/>
        <end position="193"/>
    </location>
</feature>
<sequence length="265" mass="26754">MTNHGGQQRRSGRGVGLGVAGAAVLVAVGVLAWLLLRGETNGGSGLAVLGSPSARGATASSGPPTPTPAAAPSVPAGRWQTVRAPDESYLVPAPRDGWTMGTPGDSVGYADAQGRPLASANSPSYFQAAFCPRGSSPGRAWVGVVPTPAGVGEPSRAVAKVWASAVSLRADGRQHSPTSPVSSTTGTVDDPGATAVTSTSVVTLDEPDPTGCLPPRVEVTARTVSNEGLSATVVLVRDLDVPGQLTDDIKDRILRSVRPTRVTGP</sequence>
<protein>
    <recommendedName>
        <fullName evidence="3">DUF8017 domain-containing protein</fullName>
    </recommendedName>
</protein>
<comment type="caution">
    <text evidence="4">The sequence shown here is derived from an EMBL/GenBank/DDBJ whole genome shotgun (WGS) entry which is preliminary data.</text>
</comment>
<organism evidence="4 5">
    <name type="scientific">Luteipulveratus flavus</name>
    <dbReference type="NCBI Taxonomy" id="3031728"/>
    <lineage>
        <taxon>Bacteria</taxon>
        <taxon>Bacillati</taxon>
        <taxon>Actinomycetota</taxon>
        <taxon>Actinomycetes</taxon>
        <taxon>Micrococcales</taxon>
        <taxon>Dermacoccaceae</taxon>
        <taxon>Luteipulveratus</taxon>
    </lineage>
</organism>
<evidence type="ECO:0000313" key="5">
    <source>
        <dbReference type="Proteomes" id="UP001528912"/>
    </source>
</evidence>
<feature type="region of interest" description="Disordered" evidence="1">
    <location>
        <begin position="170"/>
        <end position="193"/>
    </location>
</feature>
<evidence type="ECO:0000256" key="1">
    <source>
        <dbReference type="SAM" id="MobiDB-lite"/>
    </source>
</evidence>
<reference evidence="4 5" key="1">
    <citation type="submission" date="2023-03" db="EMBL/GenBank/DDBJ databases">
        <title>YIM 133296 draft genome.</title>
        <authorList>
            <person name="Xiong L."/>
        </authorList>
    </citation>
    <scope>NUCLEOTIDE SEQUENCE [LARGE SCALE GENOMIC DNA]</scope>
    <source>
        <strain evidence="4 5">YIM 133296</strain>
    </source>
</reference>